<reference evidence="7 8" key="2">
    <citation type="submission" date="2024-05" db="EMBL/GenBank/DDBJ databases">
        <authorList>
            <person name="Chen Y."/>
            <person name="Shah S."/>
            <person name="Dougan E. K."/>
            <person name="Thang M."/>
            <person name="Chan C."/>
        </authorList>
    </citation>
    <scope>NUCLEOTIDE SEQUENCE [LARGE SCALE GENOMIC DNA]</scope>
</reference>
<dbReference type="EMBL" id="CAMXCT010006534">
    <property type="protein sequence ID" value="CAI4015508.1"/>
    <property type="molecule type" value="Genomic_DNA"/>
</dbReference>
<keyword evidence="3" id="KW-0732">Signal</keyword>
<evidence type="ECO:0000313" key="7">
    <source>
        <dbReference type="EMBL" id="CAL4802820.1"/>
    </source>
</evidence>
<dbReference type="OrthoDB" id="412131at2759"/>
<comment type="subcellular location">
    <subcellularLocation>
        <location evidence="1">Membrane</location>
        <topology evidence="1">Single-pass membrane protein</topology>
    </subcellularLocation>
</comment>
<reference evidence="6" key="1">
    <citation type="submission" date="2022-10" db="EMBL/GenBank/DDBJ databases">
        <authorList>
            <person name="Chen Y."/>
            <person name="Dougan E. K."/>
            <person name="Chan C."/>
            <person name="Rhodes N."/>
            <person name="Thang M."/>
        </authorList>
    </citation>
    <scope>NUCLEOTIDE SEQUENCE</scope>
</reference>
<keyword evidence="8" id="KW-1185">Reference proteome</keyword>
<evidence type="ECO:0000313" key="6">
    <source>
        <dbReference type="EMBL" id="CAI4015508.1"/>
    </source>
</evidence>
<evidence type="ECO:0000256" key="3">
    <source>
        <dbReference type="ARBA" id="ARBA00022729"/>
    </source>
</evidence>
<proteinExistence type="predicted"/>
<protein>
    <submittedName>
        <fullName evidence="6">Uncharacterized protein</fullName>
    </submittedName>
</protein>
<dbReference type="EMBL" id="CAMXCT020006534">
    <property type="protein sequence ID" value="CAL1168883.1"/>
    <property type="molecule type" value="Genomic_DNA"/>
</dbReference>
<evidence type="ECO:0000256" key="5">
    <source>
        <dbReference type="ARBA" id="ARBA00023136"/>
    </source>
</evidence>
<organism evidence="6">
    <name type="scientific">Cladocopium goreaui</name>
    <dbReference type="NCBI Taxonomy" id="2562237"/>
    <lineage>
        <taxon>Eukaryota</taxon>
        <taxon>Sar</taxon>
        <taxon>Alveolata</taxon>
        <taxon>Dinophyceae</taxon>
        <taxon>Suessiales</taxon>
        <taxon>Symbiodiniaceae</taxon>
        <taxon>Cladocopium</taxon>
    </lineage>
</organism>
<accession>A0A9P1GJM9</accession>
<keyword evidence="2" id="KW-0812">Transmembrane</keyword>
<sequence length="1441" mass="160439">METFQLKNLNPAQLFQLLFLTVLELAERFQINLRGRPRVFMREEPDEENPPEAVQPPPVPAHGPVRARRCQSACRFCVQGCDRTKPYHKHHACQGHAHLRQRLRRMLQEEQLNCQSVLCTWLLSMFAWGHFSVQRVQKISALVMKDLKSAETSETIWNDLETLSKLGTEGLYANKMHTELMGKCKGLSNLPEPYPVDIQYAPPLGMQKQDVFLPHEVFSAIYHKYSVEQSRLNIQFENILDDHKDDYALPLAAYTAFMNTFVISRAQAMDVLCDRDESPWFRVLSGMVHKFYNGCPGQRKEDHSAGFHERSRFQWGSWEIKTMNGLVVPRWDLWMSNRGKARDFFESWLHVQMRDSPGSDLTYQVLVFLDRLFMAGLKLYGEDHRDVFENPEDFFVRMLRHEGYRVEDQKIWLVDESSGWWEEKKPCGLNLKEAFDLLHDVKLKDIMQQWVEPNAHFNGIARKQAEYWRWFYQHAQNEQLTADVTADSGHRVEQLTADVTADSGHRVFQDVDKGAFCGLLCQVDAQCPSGAQCKQLSQMGVGLCMYAASFTDWARAATTRKLAVGWPNRGGQLASFQVAKTFQALQNLKSKYGVDDGDVDMLTLKELLNSIAPAGTANAAGSSAGNTALSAAAVSAVPGPSGGAAASQPSGWSLFGQAGRDVGLWEKDLNRLGNEMSQGLPGIENEIQRDVYYAEHLGTFGSAQSLLRVVIILAIIYLLVGSFIKYQLMGASGINAIPHVGFWLDYPQLVIDGVTYSKILLDGAMGKAPRSQNFEDLYGGLHMWCAKVAVLAPEPSRERPNMIQRLYDKQSQNISVQVIAKDQKGRNETAIDLDNKGALFFTNTGPNRPKGTHRICANDAFGGGGSTDHIFGPKEKEDAAPSATYQAPVDLIADLFGGPRTATAVAVQSRPQVSVGKVVMLNSQPSASSASSASFVPARERAAVPVARVARPSVVIAPPPEEMNAWLSAARNFDMNTDFDVAPLLADRRRSIQEVVDVMKVNSGGKGTIQALGDKIVLSKLLENLGIPQMPVLFSTYSKVEQQEVDSLVASWKTEEDFDVVIKPTHLSSAAGAIFMCKSKWEKDGWNAQKLKEHMETYLQKKASESESEALKSLVPGFVVQPRYRSSVGFNFPLELRVVTLWGKARVGIWWWGRHSDPKGRRSTWFVRKPAKAGELSENDDWEVIHEHRGGNRGFEVSLKLFKEAMPVMCTAAEAIATAVGAPFLRSDFFVGDSRWGVRLNEVAYGSGVDYRRKEKSSKQTKGGSWRGLADDGPAIAEILQEGFKVCQRQPPADFLRTLGAKNAIYEASGRMAQLLSSTKSGGPPSEPRMRIEAVPPHQRLQLLPEDAVREMIGRYEGPENILSQTGKVQASSCETQPAQDLGLSAWPYAQMGPAGYAPPSTRVGGRREWVKTFRFGCGFGLALSAVADGLRRPLLRFSRS</sequence>
<evidence type="ECO:0000256" key="4">
    <source>
        <dbReference type="ARBA" id="ARBA00022989"/>
    </source>
</evidence>
<dbReference type="InterPro" id="IPR018939">
    <property type="entry name" value="Autophagy-rel_prot_27"/>
</dbReference>
<evidence type="ECO:0000256" key="2">
    <source>
        <dbReference type="ARBA" id="ARBA00022692"/>
    </source>
</evidence>
<dbReference type="Pfam" id="PF09451">
    <property type="entry name" value="ATG27"/>
    <property type="match status" value="1"/>
</dbReference>
<comment type="caution">
    <text evidence="6">The sequence shown here is derived from an EMBL/GenBank/DDBJ whole genome shotgun (WGS) entry which is preliminary data.</text>
</comment>
<dbReference type="Proteomes" id="UP001152797">
    <property type="component" value="Unassembled WGS sequence"/>
</dbReference>
<dbReference type="EMBL" id="CAMXCT030006534">
    <property type="protein sequence ID" value="CAL4802820.1"/>
    <property type="molecule type" value="Genomic_DNA"/>
</dbReference>
<evidence type="ECO:0000313" key="8">
    <source>
        <dbReference type="Proteomes" id="UP001152797"/>
    </source>
</evidence>
<keyword evidence="4" id="KW-1133">Transmembrane helix</keyword>
<dbReference type="GO" id="GO:0016020">
    <property type="term" value="C:membrane"/>
    <property type="evidence" value="ECO:0007669"/>
    <property type="project" value="UniProtKB-SubCell"/>
</dbReference>
<name>A0A9P1GJM9_9DINO</name>
<keyword evidence="5" id="KW-0472">Membrane</keyword>
<evidence type="ECO:0000256" key="1">
    <source>
        <dbReference type="ARBA" id="ARBA00004167"/>
    </source>
</evidence>
<dbReference type="SUPFAM" id="SSF56059">
    <property type="entry name" value="Glutathione synthetase ATP-binding domain-like"/>
    <property type="match status" value="1"/>
</dbReference>
<gene>
    <name evidence="6" type="ORF">C1SCF055_LOCUS40332</name>
</gene>